<keyword evidence="3" id="KW-1185">Reference proteome</keyword>
<gene>
    <name evidence="2" type="ORF">CYNAS_LOCUS11380</name>
</gene>
<feature type="signal peptide" evidence="1">
    <location>
        <begin position="1"/>
        <end position="26"/>
    </location>
</feature>
<reference evidence="2" key="1">
    <citation type="submission" date="2023-07" db="EMBL/GenBank/DDBJ databases">
        <authorList>
            <consortium name="CYATHOMIX"/>
        </authorList>
    </citation>
    <scope>NUCLEOTIDE SEQUENCE</scope>
    <source>
        <strain evidence="2">N/A</strain>
    </source>
</reference>
<dbReference type="Proteomes" id="UP001176961">
    <property type="component" value="Unassembled WGS sequence"/>
</dbReference>
<comment type="caution">
    <text evidence="2">The sequence shown here is derived from an EMBL/GenBank/DDBJ whole genome shotgun (WGS) entry which is preliminary data.</text>
</comment>
<dbReference type="EMBL" id="CATQJL010000223">
    <property type="protein sequence ID" value="CAJ0599397.1"/>
    <property type="molecule type" value="Genomic_DNA"/>
</dbReference>
<evidence type="ECO:0000256" key="1">
    <source>
        <dbReference type="SAM" id="SignalP"/>
    </source>
</evidence>
<accession>A0AA36GWD1</accession>
<protein>
    <submittedName>
        <fullName evidence="2">Uncharacterized protein</fullName>
    </submittedName>
</protein>
<evidence type="ECO:0000313" key="3">
    <source>
        <dbReference type="Proteomes" id="UP001176961"/>
    </source>
</evidence>
<organism evidence="2 3">
    <name type="scientific">Cylicocyclus nassatus</name>
    <name type="common">Nematode worm</name>
    <dbReference type="NCBI Taxonomy" id="53992"/>
    <lineage>
        <taxon>Eukaryota</taxon>
        <taxon>Metazoa</taxon>
        <taxon>Ecdysozoa</taxon>
        <taxon>Nematoda</taxon>
        <taxon>Chromadorea</taxon>
        <taxon>Rhabditida</taxon>
        <taxon>Rhabditina</taxon>
        <taxon>Rhabditomorpha</taxon>
        <taxon>Strongyloidea</taxon>
        <taxon>Strongylidae</taxon>
        <taxon>Cylicocyclus</taxon>
    </lineage>
</organism>
<proteinExistence type="predicted"/>
<feature type="chain" id="PRO_5041351350" evidence="1">
    <location>
        <begin position="27"/>
        <end position="95"/>
    </location>
</feature>
<keyword evidence="1" id="KW-0732">Signal</keyword>
<sequence>MCLRIDSIPKMILYCFLLILPSYSEAYADSDGYRKPKSDSEWMNNLKRGFEGSCRPYGKNISLTYDLSKFRNLEGYVNKIEFQPEKYRIFSMYTR</sequence>
<name>A0AA36GWD1_CYLNA</name>
<dbReference type="AlphaFoldDB" id="A0AA36GWD1"/>
<evidence type="ECO:0000313" key="2">
    <source>
        <dbReference type="EMBL" id="CAJ0599397.1"/>
    </source>
</evidence>